<keyword evidence="4" id="KW-1185">Reference proteome</keyword>
<evidence type="ECO:0000313" key="3">
    <source>
        <dbReference type="Proteomes" id="UP000003751"/>
    </source>
</evidence>
<evidence type="ECO:0000313" key="4">
    <source>
        <dbReference type="Proteomes" id="UP000184203"/>
    </source>
</evidence>
<dbReference type="EMBL" id="AEMG01000029">
    <property type="protein sequence ID" value="EFW89996.1"/>
    <property type="molecule type" value="Genomic_DNA"/>
</dbReference>
<gene>
    <name evidence="2" type="ORF">SAMN05444342_2762</name>
    <name evidence="1" type="ORF">ZOD2009_20412</name>
</gene>
<organism evidence="1 3">
    <name type="scientific">Haladaptatus paucihalophilus DX253</name>
    <dbReference type="NCBI Taxonomy" id="797209"/>
    <lineage>
        <taxon>Archaea</taxon>
        <taxon>Methanobacteriati</taxon>
        <taxon>Methanobacteriota</taxon>
        <taxon>Stenosarchaea group</taxon>
        <taxon>Halobacteria</taxon>
        <taxon>Halobacteriales</taxon>
        <taxon>Haladaptataceae</taxon>
        <taxon>Haladaptatus</taxon>
    </lineage>
</organism>
<name>E7QZ75_HALPU</name>
<dbReference type="Proteomes" id="UP000184203">
    <property type="component" value="Unassembled WGS sequence"/>
</dbReference>
<dbReference type="AlphaFoldDB" id="E7QZ75"/>
<dbReference type="Proteomes" id="UP000003751">
    <property type="component" value="Unassembled WGS sequence"/>
</dbReference>
<dbReference type="RefSeq" id="WP_007983020.1">
    <property type="nucleotide sequence ID" value="NZ_AEMG01000029.1"/>
</dbReference>
<proteinExistence type="predicted"/>
<dbReference type="STRING" id="797209.GCA_000376445_03555"/>
<dbReference type="EMBL" id="FRAN01000004">
    <property type="protein sequence ID" value="SHL02081.1"/>
    <property type="molecule type" value="Genomic_DNA"/>
</dbReference>
<reference evidence="2" key="2">
    <citation type="submission" date="2016-11" db="EMBL/GenBank/DDBJ databases">
        <authorList>
            <person name="Jaros S."/>
            <person name="Januszkiewicz K."/>
            <person name="Wedrychowicz H."/>
        </authorList>
    </citation>
    <scope>NUCLEOTIDE SEQUENCE [LARGE SCALE GENOMIC DNA]</scope>
    <source>
        <strain evidence="2">DX253</strain>
    </source>
</reference>
<reference evidence="4" key="3">
    <citation type="submission" date="2016-11" db="EMBL/GenBank/DDBJ databases">
        <authorList>
            <person name="Varghese N."/>
            <person name="Submissions S."/>
        </authorList>
    </citation>
    <scope>NUCLEOTIDE SEQUENCE [LARGE SCALE GENOMIC DNA]</scope>
    <source>
        <strain evidence="4">DX253</strain>
    </source>
</reference>
<dbReference type="PATRIC" id="fig|797209.4.peg.3995"/>
<reference evidence="1 3" key="1">
    <citation type="journal article" date="2014" name="ISME J.">
        <title>Trehalose/2-sulfotrehalose biosynthesis and glycine-betaine uptake are widely spread mechanisms for osmoadaptation in the Halobacteriales.</title>
        <authorList>
            <person name="Youssef N.H."/>
            <person name="Savage-Ashlock K.N."/>
            <person name="McCully A.L."/>
            <person name="Luedtke B."/>
            <person name="Shaw E.I."/>
            <person name="Hoff W.D."/>
            <person name="Elshahed M.S."/>
        </authorList>
    </citation>
    <scope>NUCLEOTIDE SEQUENCE [LARGE SCALE GENOMIC DNA]</scope>
    <source>
        <strain evidence="1 3">DX253</strain>
    </source>
</reference>
<accession>E7QZ75</accession>
<sequence>MSIVIDSPVAAQLNKDVYDSEFKTDALVPEYEDEEDLGPAKLCLLTCTVSCAVTVSV</sequence>
<evidence type="ECO:0000313" key="1">
    <source>
        <dbReference type="EMBL" id="EFW89996.1"/>
    </source>
</evidence>
<protein>
    <submittedName>
        <fullName evidence="1">Uncharacterized protein</fullName>
    </submittedName>
</protein>
<evidence type="ECO:0000313" key="2">
    <source>
        <dbReference type="EMBL" id="SHL02081.1"/>
    </source>
</evidence>